<proteinExistence type="predicted"/>
<evidence type="ECO:0000313" key="3">
    <source>
        <dbReference type="Proteomes" id="UP000196102"/>
    </source>
</evidence>
<gene>
    <name evidence="2" type="ORF">A9Q93_07410</name>
</gene>
<dbReference type="InterPro" id="IPR037053">
    <property type="entry name" value="Phage_tail_collar_dom_sf"/>
</dbReference>
<comment type="caution">
    <text evidence="2">The sequence shown here is derived from an EMBL/GenBank/DDBJ whole genome shotgun (WGS) entry which is preliminary data.</text>
</comment>
<dbReference type="InterPro" id="IPR011083">
    <property type="entry name" value="Phage_tail_collar_dom"/>
</dbReference>
<dbReference type="SUPFAM" id="SSF88874">
    <property type="entry name" value="Receptor-binding domain of short tail fibre protein gp12"/>
    <property type="match status" value="1"/>
</dbReference>
<sequence>MNPFIAQIKLFAGNFAPRGWALCHGQLLAISGNSALFSLVGTTYGGDGRTTFALPDLRGRVAVSSGQGPGLSNRPLGSRSGVESVTLNQLQLPQHTHVATGTIKASSSNGDDHEANSANLGIPLTRVTRRTSVTTNMYDPSSTASVSMGTNNVDMTLSNTGQQLSHENRSPFLALNYIIALQGTYPSRN</sequence>
<feature type="domain" description="Phage tail collar" evidence="1">
    <location>
        <begin position="7"/>
        <end position="61"/>
    </location>
</feature>
<dbReference type="Proteomes" id="UP000196102">
    <property type="component" value="Unassembled WGS sequence"/>
</dbReference>
<reference evidence="3" key="1">
    <citation type="journal article" date="2017" name="Proc. Natl. Acad. Sci. U.S.A.">
        <title>Simulation of Deepwater Horizon oil plume reveals substrate specialization within a complex community of hydrocarbon-degraders.</title>
        <authorList>
            <person name="Hu P."/>
            <person name="Dubinsky E.A."/>
            <person name="Probst A.J."/>
            <person name="Wang J."/>
            <person name="Sieber C.M.K."/>
            <person name="Tom L.M."/>
            <person name="Gardinali P."/>
            <person name="Banfield J.F."/>
            <person name="Atlas R.M."/>
            <person name="Andersen G.L."/>
        </authorList>
    </citation>
    <scope>NUCLEOTIDE SEQUENCE [LARGE SCALE GENOMIC DNA]</scope>
</reference>
<dbReference type="Gene3D" id="3.90.1340.10">
    <property type="entry name" value="Phage tail collar domain"/>
    <property type="match status" value="1"/>
</dbReference>
<name>A0A1Z8AWF9_9FLAO</name>
<accession>A0A1Z8AWF9</accession>
<dbReference type="EMBL" id="MAAX01000115">
    <property type="protein sequence ID" value="OUS14665.1"/>
    <property type="molecule type" value="Genomic_DNA"/>
</dbReference>
<organism evidence="2 3">
    <name type="scientific">Nonlabens dokdonensis</name>
    <dbReference type="NCBI Taxonomy" id="328515"/>
    <lineage>
        <taxon>Bacteria</taxon>
        <taxon>Pseudomonadati</taxon>
        <taxon>Bacteroidota</taxon>
        <taxon>Flavobacteriia</taxon>
        <taxon>Flavobacteriales</taxon>
        <taxon>Flavobacteriaceae</taxon>
        <taxon>Nonlabens</taxon>
    </lineage>
</organism>
<dbReference type="Pfam" id="PF07484">
    <property type="entry name" value="Collar"/>
    <property type="match status" value="1"/>
</dbReference>
<evidence type="ECO:0000259" key="1">
    <source>
        <dbReference type="Pfam" id="PF07484"/>
    </source>
</evidence>
<protein>
    <submittedName>
        <fullName evidence="2">Phage tail protein</fullName>
    </submittedName>
</protein>
<evidence type="ECO:0000313" key="2">
    <source>
        <dbReference type="EMBL" id="OUS14665.1"/>
    </source>
</evidence>
<dbReference type="RefSeq" id="WP_303686775.1">
    <property type="nucleotide sequence ID" value="NZ_CAJXYO010000018.1"/>
</dbReference>
<dbReference type="AlphaFoldDB" id="A0A1Z8AWF9"/>